<gene>
    <name evidence="11 14" type="primary">rnmV</name>
    <name evidence="14" type="ORF">GTO89_07325</name>
</gene>
<keyword evidence="9" id="KW-0460">Magnesium</keyword>
<dbReference type="GO" id="GO:0006364">
    <property type="term" value="P:rRNA processing"/>
    <property type="evidence" value="ECO:0007669"/>
    <property type="project" value="UniProtKB-UniRule"/>
</dbReference>
<evidence type="ECO:0000256" key="4">
    <source>
        <dbReference type="ARBA" id="ARBA00022722"/>
    </source>
</evidence>
<dbReference type="HAMAP" id="MF_01469">
    <property type="entry name" value="RNase_M5"/>
    <property type="match status" value="1"/>
</dbReference>
<dbReference type="Gene3D" id="3.40.1360.10">
    <property type="match status" value="1"/>
</dbReference>
<keyword evidence="8 11" id="KW-0378">Hydrolase</keyword>
<keyword evidence="15" id="KW-1185">Reference proteome</keyword>
<dbReference type="AlphaFoldDB" id="A0A845LDZ4"/>
<evidence type="ECO:0000256" key="5">
    <source>
        <dbReference type="ARBA" id="ARBA00022723"/>
    </source>
</evidence>
<accession>A0A845LDZ4</accession>
<evidence type="ECO:0000256" key="10">
    <source>
        <dbReference type="ARBA" id="ARBA00022884"/>
    </source>
</evidence>
<keyword evidence="4 11" id="KW-0540">Nuclease</keyword>
<keyword evidence="7 11" id="KW-0255">Endonuclease</keyword>
<dbReference type="RefSeq" id="WP_161261422.1">
    <property type="nucleotide sequence ID" value="NZ_JAFBDC010000004.1"/>
</dbReference>
<comment type="similarity">
    <text evidence="11">Belongs to the ribonuclease M5 family.</text>
</comment>
<organism evidence="14 15">
    <name type="scientific">Heliomicrobium gestii</name>
    <name type="common">Heliobacterium gestii</name>
    <dbReference type="NCBI Taxonomy" id="2699"/>
    <lineage>
        <taxon>Bacteria</taxon>
        <taxon>Bacillati</taxon>
        <taxon>Bacillota</taxon>
        <taxon>Clostridia</taxon>
        <taxon>Eubacteriales</taxon>
        <taxon>Heliobacteriaceae</taxon>
        <taxon>Heliomicrobium</taxon>
    </lineage>
</organism>
<comment type="caution">
    <text evidence="14">The sequence shown here is derived from an EMBL/GenBank/DDBJ whole genome shotgun (WGS) entry which is preliminary data.</text>
</comment>
<dbReference type="SMART" id="SM00493">
    <property type="entry name" value="TOPRIM"/>
    <property type="match status" value="1"/>
</dbReference>
<keyword evidence="6 11" id="KW-0699">rRNA-binding</keyword>
<evidence type="ECO:0000259" key="13">
    <source>
        <dbReference type="PROSITE" id="PS50880"/>
    </source>
</evidence>
<dbReference type="PANTHER" id="PTHR39156:SF1">
    <property type="entry name" value="RIBONUCLEASE M5"/>
    <property type="match status" value="1"/>
</dbReference>
<dbReference type="PROSITE" id="PS50880">
    <property type="entry name" value="TOPRIM"/>
    <property type="match status" value="1"/>
</dbReference>
<keyword evidence="10 11" id="KW-0694">RNA-binding</keyword>
<comment type="function">
    <text evidence="11">Required for correct processing of both the 5' and 3' ends of 5S rRNA precursor. Cleaves both sides of a double-stranded region yielding mature 5S rRNA in one step.</text>
</comment>
<dbReference type="Pfam" id="PF13331">
    <property type="entry name" value="DUF4093"/>
    <property type="match status" value="1"/>
</dbReference>
<evidence type="ECO:0000256" key="1">
    <source>
        <dbReference type="ARBA" id="ARBA00022490"/>
    </source>
</evidence>
<dbReference type="CDD" id="cd01027">
    <property type="entry name" value="TOPRIM_RNase_M5_like"/>
    <property type="match status" value="1"/>
</dbReference>
<dbReference type="Proteomes" id="UP000471031">
    <property type="component" value="Unassembled WGS sequence"/>
</dbReference>
<evidence type="ECO:0000256" key="12">
    <source>
        <dbReference type="NCBIfam" id="TIGR00334"/>
    </source>
</evidence>
<sequence>MNRLSREKIQEVIVVEGRDDLLAVRRAVDAQVIVTQGLGISPETMAVIGRAQERCGVIVFTDPDGPGERIRRWVTEAVPGAKHAFLPAALAKKDGKVGIEHASSQAIREALAQVRSPGTQREMYNRDDLRLWGIDGVPGAGQRREALGERLGIGRTNAKQFLQRVNHFGLSRSEIEQALDAIDGRER</sequence>
<dbReference type="GO" id="GO:0043822">
    <property type="term" value="F:ribonuclease M5 activity"/>
    <property type="evidence" value="ECO:0007669"/>
    <property type="project" value="UniProtKB-UniRule"/>
</dbReference>
<keyword evidence="2 11" id="KW-0690">Ribosome biogenesis</keyword>
<keyword evidence="1 11" id="KW-0963">Cytoplasm</keyword>
<dbReference type="GO" id="GO:0019843">
    <property type="term" value="F:rRNA binding"/>
    <property type="evidence" value="ECO:0007669"/>
    <property type="project" value="UniProtKB-KW"/>
</dbReference>
<evidence type="ECO:0000256" key="6">
    <source>
        <dbReference type="ARBA" id="ARBA00022730"/>
    </source>
</evidence>
<dbReference type="SUPFAM" id="SSF110455">
    <property type="entry name" value="Toprim domain"/>
    <property type="match status" value="1"/>
</dbReference>
<name>A0A845LDZ4_HELGE</name>
<feature type="domain" description="Toprim" evidence="13">
    <location>
        <begin position="10"/>
        <end position="93"/>
    </location>
</feature>
<evidence type="ECO:0000256" key="7">
    <source>
        <dbReference type="ARBA" id="ARBA00022759"/>
    </source>
</evidence>
<dbReference type="PANTHER" id="PTHR39156">
    <property type="entry name" value="RIBONUCLEASE M5"/>
    <property type="match status" value="1"/>
</dbReference>
<dbReference type="GO" id="GO:0046872">
    <property type="term" value="F:metal ion binding"/>
    <property type="evidence" value="ECO:0007669"/>
    <property type="project" value="UniProtKB-KW"/>
</dbReference>
<dbReference type="InterPro" id="IPR006171">
    <property type="entry name" value="TOPRIM_dom"/>
</dbReference>
<dbReference type="EMBL" id="WXEX01000005">
    <property type="protein sequence ID" value="MZP42849.1"/>
    <property type="molecule type" value="Genomic_DNA"/>
</dbReference>
<evidence type="ECO:0000256" key="3">
    <source>
        <dbReference type="ARBA" id="ARBA00022552"/>
    </source>
</evidence>
<keyword evidence="3 11" id="KW-0698">rRNA processing</keyword>
<evidence type="ECO:0000256" key="11">
    <source>
        <dbReference type="HAMAP-Rule" id="MF_01469"/>
    </source>
</evidence>
<dbReference type="OrthoDB" id="9791329at2"/>
<evidence type="ECO:0000256" key="2">
    <source>
        <dbReference type="ARBA" id="ARBA00022517"/>
    </source>
</evidence>
<proteinExistence type="inferred from homology"/>
<evidence type="ECO:0000313" key="14">
    <source>
        <dbReference type="EMBL" id="MZP42849.1"/>
    </source>
</evidence>
<comment type="catalytic activity">
    <reaction evidence="11">
        <text>Endonucleolytic cleavage of RNA, removing 21 and 42 nucleotides, respectively, from the 5'- and 3'-termini of a 5S-rRNA precursor.</text>
        <dbReference type="EC" id="3.1.26.8"/>
    </reaction>
</comment>
<dbReference type="InterPro" id="IPR034141">
    <property type="entry name" value="TOPRIM_RNase_M5-like"/>
</dbReference>
<dbReference type="Pfam" id="PF01751">
    <property type="entry name" value="Toprim"/>
    <property type="match status" value="1"/>
</dbReference>
<protein>
    <recommendedName>
        <fullName evidence="11 12">Ribonuclease M5</fullName>
        <ecNumber evidence="11 12">3.1.26.8</ecNumber>
    </recommendedName>
    <alternativeName>
        <fullName evidence="11">RNase M5</fullName>
    </alternativeName>
    <alternativeName>
        <fullName evidence="11">Ribosomal RNA terminal maturase M5</fullName>
    </alternativeName>
</protein>
<dbReference type="NCBIfam" id="TIGR00334">
    <property type="entry name" value="5S_RNA_mat_M5"/>
    <property type="match status" value="1"/>
</dbReference>
<evidence type="ECO:0000256" key="8">
    <source>
        <dbReference type="ARBA" id="ARBA00022801"/>
    </source>
</evidence>
<keyword evidence="5" id="KW-0479">Metal-binding</keyword>
<comment type="subcellular location">
    <subcellularLocation>
        <location evidence="11">Cytoplasm</location>
    </subcellularLocation>
</comment>
<evidence type="ECO:0000313" key="15">
    <source>
        <dbReference type="Proteomes" id="UP000471031"/>
    </source>
</evidence>
<reference evidence="14 15" key="1">
    <citation type="submission" date="2020-01" db="EMBL/GenBank/DDBJ databases">
        <title>Whole genome sequence of Heliobacterium gestii DSM 11169.</title>
        <authorList>
            <person name="Kyndt J.A."/>
            <person name="Meyer T.E."/>
        </authorList>
    </citation>
    <scope>NUCLEOTIDE SEQUENCE [LARGE SCALE GENOMIC DNA]</scope>
    <source>
        <strain evidence="14 15">DSM 11169</strain>
    </source>
</reference>
<evidence type="ECO:0000256" key="9">
    <source>
        <dbReference type="ARBA" id="ARBA00022842"/>
    </source>
</evidence>
<dbReference type="GO" id="GO:0005737">
    <property type="term" value="C:cytoplasm"/>
    <property type="evidence" value="ECO:0007669"/>
    <property type="project" value="UniProtKB-SubCell"/>
</dbReference>
<dbReference type="EC" id="3.1.26.8" evidence="11 12"/>
<dbReference type="InterPro" id="IPR004466">
    <property type="entry name" value="RNase_M5"/>
</dbReference>
<dbReference type="InterPro" id="IPR025156">
    <property type="entry name" value="RNase_M5_C"/>
</dbReference>